<comment type="caution">
    <text evidence="1">The sequence shown here is derived from an EMBL/GenBank/DDBJ whole genome shotgun (WGS) entry which is preliminary data.</text>
</comment>
<dbReference type="EMBL" id="JAVRJZ010000015">
    <property type="protein sequence ID" value="KAK2712047.1"/>
    <property type="molecule type" value="Genomic_DNA"/>
</dbReference>
<accession>A0AA88L0M8</accession>
<dbReference type="AlphaFoldDB" id="A0AA88L0M8"/>
<evidence type="ECO:0000313" key="1">
    <source>
        <dbReference type="EMBL" id="KAK2712047.1"/>
    </source>
</evidence>
<evidence type="ECO:0000313" key="2">
    <source>
        <dbReference type="Proteomes" id="UP001187531"/>
    </source>
</evidence>
<dbReference type="Proteomes" id="UP001187531">
    <property type="component" value="Unassembled WGS sequence"/>
</dbReference>
<sequence>MLGYCPEKDTCKPVFIFSLEFGSTHKETDIRIAVYVASSLRKGSSSLIVWANETDILVILLQKTSMLLATEGISATEHELEKTRESIVSEIARQVTAKIGNMAEVDSLKILAEVVINEVYKSISLESNPALYRVKHELKAYRLQTSNLDNRLNKLELKLDDIS</sequence>
<gene>
    <name evidence="1" type="ORF">QYM36_010921</name>
</gene>
<reference evidence="1" key="1">
    <citation type="submission" date="2023-07" db="EMBL/GenBank/DDBJ databases">
        <title>Chromosome-level genome assembly of Artemia franciscana.</title>
        <authorList>
            <person name="Jo E."/>
        </authorList>
    </citation>
    <scope>NUCLEOTIDE SEQUENCE</scope>
    <source>
        <tissue evidence="1">Whole body</tissue>
    </source>
</reference>
<name>A0AA88L0M8_ARTSF</name>
<proteinExistence type="predicted"/>
<keyword evidence="2" id="KW-1185">Reference proteome</keyword>
<organism evidence="1 2">
    <name type="scientific">Artemia franciscana</name>
    <name type="common">Brine shrimp</name>
    <name type="synonym">Artemia sanfranciscana</name>
    <dbReference type="NCBI Taxonomy" id="6661"/>
    <lineage>
        <taxon>Eukaryota</taxon>
        <taxon>Metazoa</taxon>
        <taxon>Ecdysozoa</taxon>
        <taxon>Arthropoda</taxon>
        <taxon>Crustacea</taxon>
        <taxon>Branchiopoda</taxon>
        <taxon>Anostraca</taxon>
        <taxon>Artemiidae</taxon>
        <taxon>Artemia</taxon>
    </lineage>
</organism>
<protein>
    <submittedName>
        <fullName evidence="1">Uncharacterized protein</fullName>
    </submittedName>
</protein>